<name>A0AAI9GQI7_KLEOX</name>
<evidence type="ECO:0000313" key="1">
    <source>
        <dbReference type="EMBL" id="EML7080309.1"/>
    </source>
</evidence>
<dbReference type="EMBL" id="JAGKON010000027">
    <property type="protein sequence ID" value="MBQ0602708.1"/>
    <property type="molecule type" value="Genomic_DNA"/>
</dbReference>
<reference evidence="1" key="2">
    <citation type="submission" date="2024-02" db="EMBL/GenBank/DDBJ databases">
        <authorList>
            <consortium name="Clinical and Environmental Microbiology Branch: Whole genome sequencing antimicrobial resistance pathogens in the healthcare setting"/>
        </authorList>
    </citation>
    <scope>NUCLEOTIDE SEQUENCE</scope>
    <source>
        <strain evidence="1">2023BB-00086</strain>
    </source>
</reference>
<dbReference type="RefSeq" id="WP_004106065.1">
    <property type="nucleotide sequence ID" value="NZ_ABJAKY020000008.1"/>
</dbReference>
<comment type="caution">
    <text evidence="1">The sequence shown here is derived from an EMBL/GenBank/DDBJ whole genome shotgun (WGS) entry which is preliminary data.</text>
</comment>
<sequence>MSEPSSFFLHVHITEEKLEQFFVSPVKNITDYSDWLAWFNEEKRVCGDPCKMLHQLKGCNSGNSRDNIYAEHIHYDKEKQLLTMDSIFLSESFSVFLPLIVCLRGLESYITPATPNNFLIIYPYWWGDTSQSLSPETDIYLEFADGSSQLRSKTSAENIAIANAFFDEHGETLAEELYDKQGFI</sequence>
<gene>
    <name evidence="2" type="ORF">J7S78_23135</name>
    <name evidence="1" type="ORF">RYF40_000713</name>
</gene>
<dbReference type="AlphaFoldDB" id="A0AAI9GQI7"/>
<dbReference type="EMBL" id="ABNOCX020000001">
    <property type="protein sequence ID" value="EML7080309.1"/>
    <property type="molecule type" value="Genomic_DNA"/>
</dbReference>
<protein>
    <recommendedName>
        <fullName evidence="4">Cytoplasmic protein</fullName>
    </recommendedName>
</protein>
<organism evidence="1">
    <name type="scientific">Klebsiella oxytoca</name>
    <dbReference type="NCBI Taxonomy" id="571"/>
    <lineage>
        <taxon>Bacteria</taxon>
        <taxon>Pseudomonadati</taxon>
        <taxon>Pseudomonadota</taxon>
        <taxon>Gammaproteobacteria</taxon>
        <taxon>Enterobacterales</taxon>
        <taxon>Enterobacteriaceae</taxon>
        <taxon>Klebsiella/Raoultella group</taxon>
        <taxon>Klebsiella</taxon>
    </lineage>
</organism>
<keyword evidence="3" id="KW-1185">Reference proteome</keyword>
<accession>A0AAI9GQI7</accession>
<evidence type="ECO:0008006" key="4">
    <source>
        <dbReference type="Google" id="ProtNLM"/>
    </source>
</evidence>
<evidence type="ECO:0000313" key="2">
    <source>
        <dbReference type="EMBL" id="MBQ0602708.1"/>
    </source>
</evidence>
<evidence type="ECO:0000313" key="3">
    <source>
        <dbReference type="Proteomes" id="UP000673434"/>
    </source>
</evidence>
<proteinExistence type="predicted"/>
<dbReference type="Proteomes" id="UP000673434">
    <property type="component" value="Unassembled WGS sequence"/>
</dbReference>
<reference evidence="2 3" key="1">
    <citation type="submission" date="2021-03" db="EMBL/GenBank/DDBJ databases">
        <authorList>
            <person name="Stanton E."/>
        </authorList>
    </citation>
    <scope>NUCLEOTIDE SEQUENCE [LARGE SCALE GENOMIC DNA]</scope>
    <source>
        <strain evidence="2 3">2020EL-00037</strain>
    </source>
</reference>